<name>A0ABV2R549_9HYPH</name>
<comment type="similarity">
    <text evidence="1">Belongs to the ABC transporter superfamily.</text>
</comment>
<dbReference type="PANTHER" id="PTHR42781">
    <property type="entry name" value="SPERMIDINE/PUTRESCINE IMPORT ATP-BINDING PROTEIN POTA"/>
    <property type="match status" value="1"/>
</dbReference>
<dbReference type="SUPFAM" id="SSF52540">
    <property type="entry name" value="P-loop containing nucleoside triphosphate hydrolases"/>
    <property type="match status" value="1"/>
</dbReference>
<dbReference type="InterPro" id="IPR050093">
    <property type="entry name" value="ABC_SmlMolc_Importer"/>
</dbReference>
<dbReference type="Pfam" id="PF00005">
    <property type="entry name" value="ABC_tran"/>
    <property type="match status" value="1"/>
</dbReference>
<dbReference type="PROSITE" id="PS00211">
    <property type="entry name" value="ABC_TRANSPORTER_1"/>
    <property type="match status" value="1"/>
</dbReference>
<accession>A0ABV2R549</accession>
<proteinExistence type="inferred from homology"/>
<evidence type="ECO:0000256" key="3">
    <source>
        <dbReference type="ARBA" id="ARBA00022741"/>
    </source>
</evidence>
<sequence>MIDRSALSLPRALRVRGSNTLDPCFGRNNGMSLASMSFNELRLDRVSRAFGSFHALNQIELVIGKGEFVALLGPSGCGKSTALNCIAGLLGTTGGGIYIDDRRIDQLKPEDRGFGMVFQNYALFPHMTVLQNVGFGLKMRGLPRAEIETRSQAALALVRLQGQADKLPGQLSGGQQQRVAIARAIVIEPPLVLMDEPLSNLDAKLRLEMRAEIRRIHNQLGATTIYVTHDQDEALSLADRIVVLRDGSIRQVGTPHELYESPLYLDVAEFMGFRNKVVGKVVGVANGVATISTEGRELTGRAMDALKPGDDAVLAARGDDVIEGTSGGNAIQATVETIEYRGREYVGTARTATDMELVFHGPRKVDIGSRISLEIDALRALVFATARAA</sequence>
<dbReference type="InterPro" id="IPR003593">
    <property type="entry name" value="AAA+_ATPase"/>
</dbReference>
<dbReference type="InterPro" id="IPR003439">
    <property type="entry name" value="ABC_transporter-like_ATP-bd"/>
</dbReference>
<gene>
    <name evidence="6" type="ORF">ABIE08_004351</name>
</gene>
<keyword evidence="4 6" id="KW-0067">ATP-binding</keyword>
<organism evidence="6 7">
    <name type="scientific">Kaistia defluvii</name>
    <dbReference type="NCBI Taxonomy" id="410841"/>
    <lineage>
        <taxon>Bacteria</taxon>
        <taxon>Pseudomonadati</taxon>
        <taxon>Pseudomonadota</taxon>
        <taxon>Alphaproteobacteria</taxon>
        <taxon>Hyphomicrobiales</taxon>
        <taxon>Kaistiaceae</taxon>
        <taxon>Kaistia</taxon>
    </lineage>
</organism>
<dbReference type="SUPFAM" id="SSF50331">
    <property type="entry name" value="MOP-like"/>
    <property type="match status" value="1"/>
</dbReference>
<keyword evidence="3" id="KW-0547">Nucleotide-binding</keyword>
<evidence type="ECO:0000259" key="5">
    <source>
        <dbReference type="PROSITE" id="PS50893"/>
    </source>
</evidence>
<evidence type="ECO:0000313" key="6">
    <source>
        <dbReference type="EMBL" id="MET4636393.1"/>
    </source>
</evidence>
<comment type="caution">
    <text evidence="6">The sequence shown here is derived from an EMBL/GenBank/DDBJ whole genome shotgun (WGS) entry which is preliminary data.</text>
</comment>
<keyword evidence="2" id="KW-0813">Transport</keyword>
<evidence type="ECO:0000313" key="7">
    <source>
        <dbReference type="Proteomes" id="UP001549321"/>
    </source>
</evidence>
<evidence type="ECO:0000256" key="4">
    <source>
        <dbReference type="ARBA" id="ARBA00022840"/>
    </source>
</evidence>
<dbReference type="PROSITE" id="PS50893">
    <property type="entry name" value="ABC_TRANSPORTER_2"/>
    <property type="match status" value="1"/>
</dbReference>
<dbReference type="Proteomes" id="UP001549321">
    <property type="component" value="Unassembled WGS sequence"/>
</dbReference>
<reference evidence="6 7" key="1">
    <citation type="submission" date="2024-06" db="EMBL/GenBank/DDBJ databases">
        <title>Sorghum-associated microbial communities from plants grown in Nebraska, USA.</title>
        <authorList>
            <person name="Schachtman D."/>
        </authorList>
    </citation>
    <scope>NUCLEOTIDE SEQUENCE [LARGE SCALE GENOMIC DNA]</scope>
    <source>
        <strain evidence="6 7">3207</strain>
    </source>
</reference>
<evidence type="ECO:0000256" key="2">
    <source>
        <dbReference type="ARBA" id="ARBA00022448"/>
    </source>
</evidence>
<feature type="domain" description="ABC transporter" evidence="5">
    <location>
        <begin position="41"/>
        <end position="271"/>
    </location>
</feature>
<dbReference type="InterPro" id="IPR008995">
    <property type="entry name" value="Mo/tungstate-bd_C_term_dom"/>
</dbReference>
<dbReference type="EMBL" id="JBEPSM010000004">
    <property type="protein sequence ID" value="MET4636393.1"/>
    <property type="molecule type" value="Genomic_DNA"/>
</dbReference>
<protein>
    <submittedName>
        <fullName evidence="6">Spermidine/putrescine transport system ATP-binding protein</fullName>
    </submittedName>
</protein>
<dbReference type="InterPro" id="IPR027417">
    <property type="entry name" value="P-loop_NTPase"/>
</dbReference>
<dbReference type="SMART" id="SM00382">
    <property type="entry name" value="AAA"/>
    <property type="match status" value="1"/>
</dbReference>
<dbReference type="Gene3D" id="3.40.50.300">
    <property type="entry name" value="P-loop containing nucleotide triphosphate hydrolases"/>
    <property type="match status" value="1"/>
</dbReference>
<dbReference type="PANTHER" id="PTHR42781:SF4">
    <property type="entry name" value="SPERMIDINE_PUTRESCINE IMPORT ATP-BINDING PROTEIN POTA"/>
    <property type="match status" value="1"/>
</dbReference>
<dbReference type="GO" id="GO:0005524">
    <property type="term" value="F:ATP binding"/>
    <property type="evidence" value="ECO:0007669"/>
    <property type="project" value="UniProtKB-KW"/>
</dbReference>
<dbReference type="InterPro" id="IPR017871">
    <property type="entry name" value="ABC_transporter-like_CS"/>
</dbReference>
<keyword evidence="7" id="KW-1185">Reference proteome</keyword>
<evidence type="ECO:0000256" key="1">
    <source>
        <dbReference type="ARBA" id="ARBA00005417"/>
    </source>
</evidence>